<dbReference type="EMBL" id="CADCTI010000154">
    <property type="protein sequence ID" value="CAA9245111.1"/>
    <property type="molecule type" value="Genomic_DNA"/>
</dbReference>
<accession>A0A6J4IAX1</accession>
<feature type="compositionally biased region" description="Basic and acidic residues" evidence="1">
    <location>
        <begin position="487"/>
        <end position="502"/>
    </location>
</feature>
<feature type="compositionally biased region" description="Low complexity" evidence="1">
    <location>
        <begin position="391"/>
        <end position="418"/>
    </location>
</feature>
<evidence type="ECO:0000256" key="1">
    <source>
        <dbReference type="SAM" id="MobiDB-lite"/>
    </source>
</evidence>
<protein>
    <submittedName>
        <fullName evidence="2">Uncharacterized protein</fullName>
    </submittedName>
</protein>
<feature type="compositionally biased region" description="Basic and acidic residues" evidence="1">
    <location>
        <begin position="300"/>
        <end position="315"/>
    </location>
</feature>
<feature type="compositionally biased region" description="Pro residues" evidence="1">
    <location>
        <begin position="348"/>
        <end position="358"/>
    </location>
</feature>
<feature type="non-terminal residue" evidence="2">
    <location>
        <position position="533"/>
    </location>
</feature>
<feature type="region of interest" description="Disordered" evidence="1">
    <location>
        <begin position="330"/>
        <end position="533"/>
    </location>
</feature>
<gene>
    <name evidence="2" type="ORF">AVDCRST_MAG57-1698</name>
</gene>
<feature type="non-terminal residue" evidence="2">
    <location>
        <position position="1"/>
    </location>
</feature>
<evidence type="ECO:0000313" key="2">
    <source>
        <dbReference type="EMBL" id="CAA9245111.1"/>
    </source>
</evidence>
<feature type="compositionally biased region" description="Basic residues" evidence="1">
    <location>
        <begin position="453"/>
        <end position="470"/>
    </location>
</feature>
<reference evidence="2" key="1">
    <citation type="submission" date="2020-02" db="EMBL/GenBank/DDBJ databases">
        <authorList>
            <person name="Meier V. D."/>
        </authorList>
    </citation>
    <scope>NUCLEOTIDE SEQUENCE</scope>
    <source>
        <strain evidence="2">AVDCRST_MAG57</strain>
    </source>
</reference>
<name>A0A6J4IAX1_9ACTN</name>
<feature type="region of interest" description="Disordered" evidence="1">
    <location>
        <begin position="251"/>
        <end position="315"/>
    </location>
</feature>
<proteinExistence type="predicted"/>
<feature type="compositionally biased region" description="Gly residues" evidence="1">
    <location>
        <begin position="380"/>
        <end position="390"/>
    </location>
</feature>
<feature type="compositionally biased region" description="Basic and acidic residues" evidence="1">
    <location>
        <begin position="436"/>
        <end position="451"/>
    </location>
</feature>
<feature type="region of interest" description="Disordered" evidence="1">
    <location>
        <begin position="169"/>
        <end position="208"/>
    </location>
</feature>
<feature type="compositionally biased region" description="Low complexity" evidence="1">
    <location>
        <begin position="336"/>
        <end position="347"/>
    </location>
</feature>
<feature type="region of interest" description="Disordered" evidence="1">
    <location>
        <begin position="1"/>
        <end position="25"/>
    </location>
</feature>
<feature type="region of interest" description="Disordered" evidence="1">
    <location>
        <begin position="96"/>
        <end position="144"/>
    </location>
</feature>
<dbReference type="AlphaFoldDB" id="A0A6J4IAX1"/>
<feature type="compositionally biased region" description="Basic residues" evidence="1">
    <location>
        <begin position="280"/>
        <end position="296"/>
    </location>
</feature>
<sequence length="533" mass="55275">GGHQDRGRRGGQHGGGQHHSTAVDRFRVVRRPAPVRAGDRDCGDRRGHRWFLLLHPGRPVHLPRPVPRDRAPALRHRSGRGGHAVVLAAVAVPPRPLRLDPRPRPGAPATRRRGLPGVGVAGAAPAGHGDGRSQQPAAGAGRLPGRAAVRAAGVGGGRVHRAGALRAPHRLPRGGRRAGGGVPRPGPAVVARRRSGRRAPAALRGARGDRCRGRGAVLLGPPPARAGVGRRRGGAAGGLLGVRHGQRAEPAAELGPGQVRHGHGRRLEVRGGGGIGGHRVAQRAVRRPVPRPRRGGRPPPADHRAGGLRADGADRARAGRAVRLVQPLRAVHLRLGPPRAGPAGAGPAPRPPRGPAPGGPRRGGGDGGRAHRRHAVRARSGGGADCGGGDPRAAGPDGAVRAGLLAGARRGQRPGLGVLRRRSVRGGPPRPGQRGGPDRAADRRNRVDGAARGRARRHARHDLFRRHRHPGGPGELDAGRRPHAGRRAGERGRRTGDLLRDLARRRRSPAPQPGPVRAHASGERPPGADIGAV</sequence>
<organism evidence="2">
    <name type="scientific">uncultured Blastococcus sp</name>
    <dbReference type="NCBI Taxonomy" id="217144"/>
    <lineage>
        <taxon>Bacteria</taxon>
        <taxon>Bacillati</taxon>
        <taxon>Actinomycetota</taxon>
        <taxon>Actinomycetes</taxon>
        <taxon>Geodermatophilales</taxon>
        <taxon>Geodermatophilaceae</taxon>
        <taxon>Blastococcus</taxon>
        <taxon>environmental samples</taxon>
    </lineage>
</organism>